<evidence type="ECO:0000256" key="1">
    <source>
        <dbReference type="SAM" id="MobiDB-lite"/>
    </source>
</evidence>
<gene>
    <name evidence="2" type="ORF">PACLA_8A088290</name>
</gene>
<comment type="caution">
    <text evidence="2">The sequence shown here is derived from an EMBL/GenBank/DDBJ whole genome shotgun (WGS) entry which is preliminary data.</text>
</comment>
<protein>
    <submittedName>
        <fullName evidence="2">Uncharacterized protein</fullName>
    </submittedName>
</protein>
<organism evidence="2 3">
    <name type="scientific">Paramuricea clavata</name>
    <name type="common">Red gorgonian</name>
    <name type="synonym">Violescent sea-whip</name>
    <dbReference type="NCBI Taxonomy" id="317549"/>
    <lineage>
        <taxon>Eukaryota</taxon>
        <taxon>Metazoa</taxon>
        <taxon>Cnidaria</taxon>
        <taxon>Anthozoa</taxon>
        <taxon>Octocorallia</taxon>
        <taxon>Malacalcyonacea</taxon>
        <taxon>Plexauridae</taxon>
        <taxon>Paramuricea</taxon>
    </lineage>
</organism>
<keyword evidence="3" id="KW-1185">Reference proteome</keyword>
<reference evidence="2" key="1">
    <citation type="submission" date="2020-04" db="EMBL/GenBank/DDBJ databases">
        <authorList>
            <person name="Alioto T."/>
            <person name="Alioto T."/>
            <person name="Gomez Garrido J."/>
        </authorList>
    </citation>
    <scope>NUCLEOTIDE SEQUENCE</scope>
    <source>
        <strain evidence="2">A484AB</strain>
    </source>
</reference>
<evidence type="ECO:0000313" key="3">
    <source>
        <dbReference type="Proteomes" id="UP001152795"/>
    </source>
</evidence>
<evidence type="ECO:0000313" key="2">
    <source>
        <dbReference type="EMBL" id="CAB4042223.1"/>
    </source>
</evidence>
<feature type="compositionally biased region" description="Basic and acidic residues" evidence="1">
    <location>
        <begin position="34"/>
        <end position="63"/>
    </location>
</feature>
<proteinExistence type="predicted"/>
<accession>A0A6S7LSA0</accession>
<feature type="region of interest" description="Disordered" evidence="1">
    <location>
        <begin position="1"/>
        <end position="65"/>
    </location>
</feature>
<dbReference type="EMBL" id="CACRXK020029717">
    <property type="protein sequence ID" value="CAB4042223.1"/>
    <property type="molecule type" value="Genomic_DNA"/>
</dbReference>
<sequence>ELESEDRLSEDENLEGLFRRPCKRQSGRPGCKGFVKEPFRTPAKRGYESPILREMESEGRVSEDENVEGLFRRPCKRQSGRPGCTGFVKESSRVPVKREYKSPIFREEMKSEDTVSEDENVEVLFRRPSKRQCEPPYCLGFVKGPSRVPAKREYKSPIFRGDYL</sequence>
<dbReference type="Proteomes" id="UP001152795">
    <property type="component" value="Unassembled WGS sequence"/>
</dbReference>
<dbReference type="AlphaFoldDB" id="A0A6S7LSA0"/>
<feature type="non-terminal residue" evidence="2">
    <location>
        <position position="1"/>
    </location>
</feature>
<feature type="compositionally biased region" description="Acidic residues" evidence="1">
    <location>
        <begin position="1"/>
        <end position="14"/>
    </location>
</feature>
<name>A0A6S7LSA0_PARCT</name>